<feature type="transmembrane region" description="Helical" evidence="1">
    <location>
        <begin position="45"/>
        <end position="67"/>
    </location>
</feature>
<accession>A0A1G1WQR5</accession>
<dbReference type="AlphaFoldDB" id="A0A1G1WQR5"/>
<keyword evidence="1" id="KW-1133">Transmembrane helix</keyword>
<proteinExistence type="predicted"/>
<dbReference type="Proteomes" id="UP000177821">
    <property type="component" value="Unassembled WGS sequence"/>
</dbReference>
<organism evidence="2 3">
    <name type="scientific">Candidatus Woykebacteria bacterium RIFCSPHIGHO2_02_FULL_43_16b</name>
    <dbReference type="NCBI Taxonomy" id="1802601"/>
    <lineage>
        <taxon>Bacteria</taxon>
        <taxon>Candidatus Woykeibacteriota</taxon>
    </lineage>
</organism>
<sequence>MKSYFLFLVDVFSFKRVGKWWITFLLFAFLNLGMELVWGMRIELFSLYAIGSYLIAWLVMHHLVYFIPKLKQH</sequence>
<gene>
    <name evidence="2" type="ORF">A3J50_03000</name>
</gene>
<keyword evidence="1" id="KW-0812">Transmembrane</keyword>
<evidence type="ECO:0000256" key="1">
    <source>
        <dbReference type="SAM" id="Phobius"/>
    </source>
</evidence>
<name>A0A1G1WQR5_9BACT</name>
<evidence type="ECO:0000313" key="2">
    <source>
        <dbReference type="EMBL" id="OGY30024.1"/>
    </source>
</evidence>
<comment type="caution">
    <text evidence="2">The sequence shown here is derived from an EMBL/GenBank/DDBJ whole genome shotgun (WGS) entry which is preliminary data.</text>
</comment>
<reference evidence="2 3" key="1">
    <citation type="journal article" date="2016" name="Nat. Commun.">
        <title>Thousands of microbial genomes shed light on interconnected biogeochemical processes in an aquifer system.</title>
        <authorList>
            <person name="Anantharaman K."/>
            <person name="Brown C.T."/>
            <person name="Hug L.A."/>
            <person name="Sharon I."/>
            <person name="Castelle C.J."/>
            <person name="Probst A.J."/>
            <person name="Thomas B.C."/>
            <person name="Singh A."/>
            <person name="Wilkins M.J."/>
            <person name="Karaoz U."/>
            <person name="Brodie E.L."/>
            <person name="Williams K.H."/>
            <person name="Hubbard S.S."/>
            <person name="Banfield J.F."/>
        </authorList>
    </citation>
    <scope>NUCLEOTIDE SEQUENCE [LARGE SCALE GENOMIC DNA]</scope>
</reference>
<dbReference type="EMBL" id="MHCX01000010">
    <property type="protein sequence ID" value="OGY30024.1"/>
    <property type="molecule type" value="Genomic_DNA"/>
</dbReference>
<protein>
    <submittedName>
        <fullName evidence="2">Uncharacterized protein</fullName>
    </submittedName>
</protein>
<feature type="transmembrane region" description="Helical" evidence="1">
    <location>
        <begin position="20"/>
        <end position="38"/>
    </location>
</feature>
<keyword evidence="1" id="KW-0472">Membrane</keyword>
<evidence type="ECO:0000313" key="3">
    <source>
        <dbReference type="Proteomes" id="UP000177821"/>
    </source>
</evidence>